<dbReference type="InterPro" id="IPR021505">
    <property type="entry name" value="Phage_B3_Orf6"/>
</dbReference>
<name>A0ABR9H4H6_9BACT</name>
<gene>
    <name evidence="1" type="ORF">H4684_002270</name>
</gene>
<keyword evidence="2" id="KW-1185">Reference proteome</keyword>
<dbReference type="Pfam" id="PF11363">
    <property type="entry name" value="DUF3164"/>
    <property type="match status" value="1"/>
</dbReference>
<dbReference type="RefSeq" id="WP_192623791.1">
    <property type="nucleotide sequence ID" value="NZ_JADBGG010000016.1"/>
</dbReference>
<sequence>MEGYKKNAAGHLVPLEQIQPIDLARDELVVEKAEKIKAAQEMIRKLKAEIMGDIEAFVSLAAQKYDAQVGGQKGNVTLMSFDGRYKLRRQISENLSFDERLQAAKALIDECIREWTKGSRTELQALINDAFQVDREGKINTGRILGLRRLNIDDDRWLRAMEAISDSLQVTGTTAYFRLYERVAGDRYTAVPLDMAAV</sequence>
<reference evidence="1 2" key="1">
    <citation type="submission" date="2020-10" db="EMBL/GenBank/DDBJ databases">
        <title>Genomic Encyclopedia of Type Strains, Phase IV (KMG-IV): sequencing the most valuable type-strain genomes for metagenomic binning, comparative biology and taxonomic classification.</title>
        <authorList>
            <person name="Goeker M."/>
        </authorList>
    </citation>
    <scope>NUCLEOTIDE SEQUENCE [LARGE SCALE GENOMIC DNA]</scope>
    <source>
        <strain evidence="1 2">DSM 4194</strain>
    </source>
</reference>
<dbReference type="EMBL" id="JADBGG010000016">
    <property type="protein sequence ID" value="MBE1425613.1"/>
    <property type="molecule type" value="Genomic_DNA"/>
</dbReference>
<protein>
    <recommendedName>
        <fullName evidence="3">Sulfate transporter</fullName>
    </recommendedName>
</protein>
<proteinExistence type="predicted"/>
<organism evidence="1 2">
    <name type="scientific">Desulfomicrobium macestii</name>
    <dbReference type="NCBI Taxonomy" id="90731"/>
    <lineage>
        <taxon>Bacteria</taxon>
        <taxon>Pseudomonadati</taxon>
        <taxon>Thermodesulfobacteriota</taxon>
        <taxon>Desulfovibrionia</taxon>
        <taxon>Desulfovibrionales</taxon>
        <taxon>Desulfomicrobiaceae</taxon>
        <taxon>Desulfomicrobium</taxon>
    </lineage>
</organism>
<evidence type="ECO:0000313" key="1">
    <source>
        <dbReference type="EMBL" id="MBE1425613.1"/>
    </source>
</evidence>
<evidence type="ECO:0000313" key="2">
    <source>
        <dbReference type="Proteomes" id="UP000639010"/>
    </source>
</evidence>
<dbReference type="Proteomes" id="UP000639010">
    <property type="component" value="Unassembled WGS sequence"/>
</dbReference>
<evidence type="ECO:0008006" key="3">
    <source>
        <dbReference type="Google" id="ProtNLM"/>
    </source>
</evidence>
<comment type="caution">
    <text evidence="1">The sequence shown here is derived from an EMBL/GenBank/DDBJ whole genome shotgun (WGS) entry which is preliminary data.</text>
</comment>
<accession>A0ABR9H4H6</accession>